<feature type="compositionally biased region" description="Polar residues" evidence="1">
    <location>
        <begin position="11"/>
        <end position="22"/>
    </location>
</feature>
<feature type="compositionally biased region" description="Basic and acidic residues" evidence="1">
    <location>
        <begin position="1"/>
        <end position="10"/>
    </location>
</feature>
<dbReference type="AlphaFoldDB" id="A0AAD8BZG9"/>
<sequence length="112" mass="13267">METAKRDAEQIKSNQSQSLHRMQTNRKRDAELEIQSNQSQSLHRMQTTRSTEKAELGMKDDLYTRDQKKPYNSSLSKQDDKGGDQNFVSLLWQVKTYKREMLLSQCHLFQVW</sequence>
<reference evidence="2" key="1">
    <citation type="journal article" date="2023" name="PLoS Negl. Trop. Dis.">
        <title>A genome sequence for Biomphalaria pfeifferi, the major vector snail for the human-infecting parasite Schistosoma mansoni.</title>
        <authorList>
            <person name="Bu L."/>
            <person name="Lu L."/>
            <person name="Laidemitt M.R."/>
            <person name="Zhang S.M."/>
            <person name="Mutuku M."/>
            <person name="Mkoji G."/>
            <person name="Steinauer M."/>
            <person name="Loker E.S."/>
        </authorList>
    </citation>
    <scope>NUCLEOTIDE SEQUENCE</scope>
    <source>
        <strain evidence="2">KasaAsao</strain>
    </source>
</reference>
<feature type="compositionally biased region" description="Basic and acidic residues" evidence="1">
    <location>
        <begin position="50"/>
        <end position="69"/>
    </location>
</feature>
<dbReference type="Proteomes" id="UP001233172">
    <property type="component" value="Unassembled WGS sequence"/>
</dbReference>
<evidence type="ECO:0000256" key="1">
    <source>
        <dbReference type="SAM" id="MobiDB-lite"/>
    </source>
</evidence>
<name>A0AAD8BZG9_BIOPF</name>
<proteinExistence type="predicted"/>
<accession>A0AAD8BZG9</accession>
<evidence type="ECO:0000313" key="2">
    <source>
        <dbReference type="EMBL" id="KAK0063008.1"/>
    </source>
</evidence>
<feature type="region of interest" description="Disordered" evidence="1">
    <location>
        <begin position="1"/>
        <end position="84"/>
    </location>
</feature>
<gene>
    <name evidence="2" type="ORF">Bpfe_007728</name>
</gene>
<reference evidence="2" key="2">
    <citation type="submission" date="2023-04" db="EMBL/GenBank/DDBJ databases">
        <authorList>
            <person name="Bu L."/>
            <person name="Lu L."/>
            <person name="Laidemitt M.R."/>
            <person name="Zhang S.M."/>
            <person name="Mutuku M."/>
            <person name="Mkoji G."/>
            <person name="Steinauer M."/>
            <person name="Loker E.S."/>
        </authorList>
    </citation>
    <scope>NUCLEOTIDE SEQUENCE</scope>
    <source>
        <strain evidence="2">KasaAsao</strain>
        <tissue evidence="2">Whole Snail</tissue>
    </source>
</reference>
<organism evidence="2 3">
    <name type="scientific">Biomphalaria pfeifferi</name>
    <name type="common">Bloodfluke planorb</name>
    <name type="synonym">Freshwater snail</name>
    <dbReference type="NCBI Taxonomy" id="112525"/>
    <lineage>
        <taxon>Eukaryota</taxon>
        <taxon>Metazoa</taxon>
        <taxon>Spiralia</taxon>
        <taxon>Lophotrochozoa</taxon>
        <taxon>Mollusca</taxon>
        <taxon>Gastropoda</taxon>
        <taxon>Heterobranchia</taxon>
        <taxon>Euthyneura</taxon>
        <taxon>Panpulmonata</taxon>
        <taxon>Hygrophila</taxon>
        <taxon>Lymnaeoidea</taxon>
        <taxon>Planorbidae</taxon>
        <taxon>Biomphalaria</taxon>
    </lineage>
</organism>
<dbReference type="EMBL" id="JASAOG010000023">
    <property type="protein sequence ID" value="KAK0063008.1"/>
    <property type="molecule type" value="Genomic_DNA"/>
</dbReference>
<evidence type="ECO:0000313" key="3">
    <source>
        <dbReference type="Proteomes" id="UP001233172"/>
    </source>
</evidence>
<feature type="compositionally biased region" description="Polar residues" evidence="1">
    <location>
        <begin position="34"/>
        <end position="49"/>
    </location>
</feature>
<keyword evidence="3" id="KW-1185">Reference proteome</keyword>
<protein>
    <submittedName>
        <fullName evidence="2">DNA excision repair protein ERCC-8-like X4</fullName>
    </submittedName>
</protein>
<comment type="caution">
    <text evidence="2">The sequence shown here is derived from an EMBL/GenBank/DDBJ whole genome shotgun (WGS) entry which is preliminary data.</text>
</comment>